<keyword evidence="4 6" id="KW-1133">Transmembrane helix</keyword>
<keyword evidence="3 6" id="KW-0812">Transmembrane</keyword>
<dbReference type="GO" id="GO:0016020">
    <property type="term" value="C:membrane"/>
    <property type="evidence" value="ECO:0007669"/>
    <property type="project" value="UniProtKB-SubCell"/>
</dbReference>
<comment type="caution">
    <text evidence="7">The sequence shown here is derived from an EMBL/GenBank/DDBJ whole genome shotgun (WGS) entry which is preliminary data.</text>
</comment>
<accession>A0ABD2NKY5</accession>
<comment type="similarity">
    <text evidence="2">Belongs to the UPF0389 family.</text>
</comment>
<sequence length="127" mass="14335">MILTRFVRRLGSSGLNVIQQTPKKFSNEPTGKIGISHKTNNFDRKILVWTGKYKKIEDVPENVGQQTMERARNRMRIKIANYMMAATALGCLLMVVLGKRDQAKGISVGQMAENWHEGLKKESSEGK</sequence>
<evidence type="ECO:0000256" key="2">
    <source>
        <dbReference type="ARBA" id="ARBA00007363"/>
    </source>
</evidence>
<keyword evidence="5 6" id="KW-0472">Membrane</keyword>
<comment type="subcellular location">
    <subcellularLocation>
        <location evidence="1">Membrane</location>
        <topology evidence="1">Single-pass membrane protein</topology>
    </subcellularLocation>
</comment>
<evidence type="ECO:0000313" key="7">
    <source>
        <dbReference type="EMBL" id="KAL3279184.1"/>
    </source>
</evidence>
<proteinExistence type="inferred from homology"/>
<keyword evidence="8" id="KW-1185">Reference proteome</keyword>
<dbReference type="PANTHER" id="PTHR13674:SF5">
    <property type="entry name" value="UPF0389 PROTEIN CG9231"/>
    <property type="match status" value="1"/>
</dbReference>
<evidence type="ECO:0000256" key="4">
    <source>
        <dbReference type="ARBA" id="ARBA00022989"/>
    </source>
</evidence>
<name>A0ABD2NKY5_9CUCU</name>
<dbReference type="Proteomes" id="UP001516400">
    <property type="component" value="Unassembled WGS sequence"/>
</dbReference>
<reference evidence="7 8" key="1">
    <citation type="journal article" date="2021" name="BMC Biol.">
        <title>Horizontally acquired antibacterial genes associated with adaptive radiation of ladybird beetles.</title>
        <authorList>
            <person name="Li H.S."/>
            <person name="Tang X.F."/>
            <person name="Huang Y.H."/>
            <person name="Xu Z.Y."/>
            <person name="Chen M.L."/>
            <person name="Du X.Y."/>
            <person name="Qiu B.Y."/>
            <person name="Chen P.T."/>
            <person name="Zhang W."/>
            <person name="Slipinski A."/>
            <person name="Escalona H.E."/>
            <person name="Waterhouse R.M."/>
            <person name="Zwick A."/>
            <person name="Pang H."/>
        </authorList>
    </citation>
    <scope>NUCLEOTIDE SEQUENCE [LARGE SCALE GENOMIC DNA]</scope>
    <source>
        <strain evidence="7">SYSU2018</strain>
    </source>
</reference>
<dbReference type="EMBL" id="JABFTP020000124">
    <property type="protein sequence ID" value="KAL3279184.1"/>
    <property type="molecule type" value="Genomic_DNA"/>
</dbReference>
<dbReference type="PANTHER" id="PTHR13674">
    <property type="entry name" value="GROWTH AND TRANSFORMATION-DEPENDENT PROTEIN"/>
    <property type="match status" value="1"/>
</dbReference>
<dbReference type="Pfam" id="PF06388">
    <property type="entry name" value="DUF1075"/>
    <property type="match status" value="1"/>
</dbReference>
<evidence type="ECO:0000313" key="8">
    <source>
        <dbReference type="Proteomes" id="UP001516400"/>
    </source>
</evidence>
<evidence type="ECO:0000256" key="5">
    <source>
        <dbReference type="ARBA" id="ARBA00023136"/>
    </source>
</evidence>
<evidence type="ECO:0000256" key="3">
    <source>
        <dbReference type="ARBA" id="ARBA00022692"/>
    </source>
</evidence>
<evidence type="ECO:0000256" key="6">
    <source>
        <dbReference type="SAM" id="Phobius"/>
    </source>
</evidence>
<dbReference type="InterPro" id="IPR009432">
    <property type="entry name" value="DUF1075"/>
</dbReference>
<protein>
    <submittedName>
        <fullName evidence="7">Uncharacterized protein</fullName>
    </submittedName>
</protein>
<organism evidence="7 8">
    <name type="scientific">Cryptolaemus montrouzieri</name>
    <dbReference type="NCBI Taxonomy" id="559131"/>
    <lineage>
        <taxon>Eukaryota</taxon>
        <taxon>Metazoa</taxon>
        <taxon>Ecdysozoa</taxon>
        <taxon>Arthropoda</taxon>
        <taxon>Hexapoda</taxon>
        <taxon>Insecta</taxon>
        <taxon>Pterygota</taxon>
        <taxon>Neoptera</taxon>
        <taxon>Endopterygota</taxon>
        <taxon>Coleoptera</taxon>
        <taxon>Polyphaga</taxon>
        <taxon>Cucujiformia</taxon>
        <taxon>Coccinelloidea</taxon>
        <taxon>Coccinellidae</taxon>
        <taxon>Scymninae</taxon>
        <taxon>Scymnini</taxon>
        <taxon>Cryptolaemus</taxon>
    </lineage>
</organism>
<gene>
    <name evidence="7" type="ORF">HHI36_016697</name>
</gene>
<dbReference type="AlphaFoldDB" id="A0ABD2NKY5"/>
<evidence type="ECO:0000256" key="1">
    <source>
        <dbReference type="ARBA" id="ARBA00004167"/>
    </source>
</evidence>
<feature type="transmembrane region" description="Helical" evidence="6">
    <location>
        <begin position="79"/>
        <end position="98"/>
    </location>
</feature>